<keyword evidence="2" id="KW-0472">Membrane</keyword>
<proteinExistence type="predicted"/>
<feature type="compositionally biased region" description="Polar residues" evidence="1">
    <location>
        <begin position="109"/>
        <end position="136"/>
    </location>
</feature>
<dbReference type="GO" id="GO:0005975">
    <property type="term" value="P:carbohydrate metabolic process"/>
    <property type="evidence" value="ECO:0007669"/>
    <property type="project" value="UniProtKB-ARBA"/>
</dbReference>
<evidence type="ECO:0000256" key="2">
    <source>
        <dbReference type="SAM" id="Phobius"/>
    </source>
</evidence>
<dbReference type="InterPro" id="IPR013783">
    <property type="entry name" value="Ig-like_fold"/>
</dbReference>
<feature type="compositionally biased region" description="Low complexity" evidence="1">
    <location>
        <begin position="55"/>
        <end position="85"/>
    </location>
</feature>
<keyword evidence="6" id="KW-1185">Reference proteome</keyword>
<gene>
    <name evidence="5" type="ORF">GFD25_05485</name>
</gene>
<evidence type="ECO:0000313" key="6">
    <source>
        <dbReference type="Proteomes" id="UP000469194"/>
    </source>
</evidence>
<reference evidence="5 6" key="1">
    <citation type="submission" date="2019-10" db="EMBL/GenBank/DDBJ databases">
        <title>Bifidobacterium from non-human primates.</title>
        <authorList>
            <person name="Modesto M."/>
        </authorList>
    </citation>
    <scope>NUCLEOTIDE SEQUENCE [LARGE SCALE GENOMIC DNA]</scope>
    <source>
        <strain evidence="5 6">TRE17</strain>
    </source>
</reference>
<dbReference type="Proteomes" id="UP000469194">
    <property type="component" value="Unassembled WGS sequence"/>
</dbReference>
<protein>
    <recommendedName>
        <fullName evidence="4">SpaA-like prealbumin fold domain-containing protein</fullName>
    </recommendedName>
</protein>
<dbReference type="EMBL" id="WHZW01000009">
    <property type="protein sequence ID" value="NEG89450.1"/>
    <property type="molecule type" value="Genomic_DNA"/>
</dbReference>
<evidence type="ECO:0000256" key="1">
    <source>
        <dbReference type="SAM" id="MobiDB-lite"/>
    </source>
</evidence>
<feature type="compositionally biased region" description="Polar residues" evidence="1">
    <location>
        <begin position="235"/>
        <end position="251"/>
    </location>
</feature>
<keyword evidence="3" id="KW-0732">Signal</keyword>
<feature type="domain" description="SpaA-like prealbumin fold" evidence="4">
    <location>
        <begin position="560"/>
        <end position="644"/>
    </location>
</feature>
<feature type="region of interest" description="Disordered" evidence="1">
    <location>
        <begin position="45"/>
        <end position="161"/>
    </location>
</feature>
<comment type="caution">
    <text evidence="5">The sequence shown here is derived from an EMBL/GenBank/DDBJ whole genome shotgun (WGS) entry which is preliminary data.</text>
</comment>
<feature type="transmembrane region" description="Helical" evidence="2">
    <location>
        <begin position="1306"/>
        <end position="1325"/>
    </location>
</feature>
<organism evidence="5 6">
    <name type="scientific">Bifidobacterium aerophilum</name>
    <dbReference type="NCBI Taxonomy" id="1798155"/>
    <lineage>
        <taxon>Bacteria</taxon>
        <taxon>Bacillati</taxon>
        <taxon>Actinomycetota</taxon>
        <taxon>Actinomycetes</taxon>
        <taxon>Bifidobacteriales</taxon>
        <taxon>Bifidobacteriaceae</taxon>
        <taxon>Bifidobacterium</taxon>
    </lineage>
</organism>
<evidence type="ECO:0000256" key="3">
    <source>
        <dbReference type="SAM" id="SignalP"/>
    </source>
</evidence>
<dbReference type="Pfam" id="PF17802">
    <property type="entry name" value="SpaA"/>
    <property type="match status" value="2"/>
</dbReference>
<evidence type="ECO:0000313" key="5">
    <source>
        <dbReference type="EMBL" id="NEG89450.1"/>
    </source>
</evidence>
<feature type="region of interest" description="Disordered" evidence="1">
    <location>
        <begin position="223"/>
        <end position="263"/>
    </location>
</feature>
<dbReference type="Gene3D" id="2.60.40.10">
    <property type="entry name" value="Immunoglobulins"/>
    <property type="match status" value="2"/>
</dbReference>
<keyword evidence="2" id="KW-1133">Transmembrane helix</keyword>
<dbReference type="RefSeq" id="WP_163230747.1">
    <property type="nucleotide sequence ID" value="NZ_WHZW01000009.1"/>
</dbReference>
<evidence type="ECO:0000259" key="4">
    <source>
        <dbReference type="Pfam" id="PF17802"/>
    </source>
</evidence>
<feature type="signal peptide" evidence="3">
    <location>
        <begin position="1"/>
        <end position="44"/>
    </location>
</feature>
<sequence length="1335" mass="143514">MKKISNLWNEATAKAHRKNATRLVASVSAVAMLATLAISGTAFALGSDDGDDTTTDTNTTTVQQTTPQTDGDTNGDAATGTTDGTTDTDKTGNDDQSDTATGTADAESTDQSASDDQKFDTTASEKQSDQSQTNVSDDAQKADDAQKDAEDSGTDSGVSTAADFTADPSYAKHTVQGITPSNVKMDLFDYWISGQNDVDDTNGIDSYDRMFSGINENHSLKFSRNGFGTEGGNSGTNAPNNGSMNNWTGKTTDSDQRYTNRGGPFSGIVTDTLKGGYPVLARGNHYLGSRGSLTTSTNATTGDDESLNYLFDPSIAANGKQTFSNVSGLLQLNDNNGLYEYDSQKNFASYDSASNSFVLYDGKAVSADRQLVADKQDGQFFPFNSASQVFQSPNRTNADGTLAMNENVTSYNANLRHYFGLHMNSEFSQPTGGQVNGTNMQFNFSGDDDVWVYIDGILVGDLGGLHDRLTLNIDFKTGDVIIRNGASYDSSTVFKETTLRSLMLGKTDSNGNVLTADDFNGNTFIDESEHTLDFFYLERGNGNSNLQLSTNLASRPANDMIKVDQNGNPISGASFDLYKADADYKYTDADLVANGTTNDEGILTFIDNSTHKRINFDMYAKDPNNKITHYVLKETTTPSGYRTAADTKLMYYTGGEDVGQTGLLLADPAYLWETGAYATAKETVTITNINDVTDVDGNKHSETEIEDALDNGGELFAVILKRDSKHYGTVPSDADTWRIVTGDPINGWDLSDPIGDIDTVDPSKVTHFDFKKQDGFYTVSLENLPGDIRYYYNMLNAANKKDTQFTVGYYLRNAQGTTVRLTGNQFSRVFASRLQITNIKNYLFVQKTDEDGNPISVNTNGQTDADKQATFVLYTADQVTVDAEGKVTPKDGITPFDTAKTQDMVRKVASDGNATGMDLTGGAVFPSQTDGDGTDKELPEGTYYLKETAAPKGYQVNDNYVKVIVDVNGVHADAGKDNDLVATRVGVGSLVASMAQTGNADQVDQTMHDITVNKRTGTLTADGKLTWTDEVGSKVDLSYGGNGVILEYGLSGNQDGKSQVGYYSSTGWSWFGAKQNYDCATDYPGEKCGNTALKLDLSQAPYNNPDTTKLFSGTTTVIIGDKSNKPTKQISVIKRVEGKAWDGKSNFEFDLTRVDGSGDDTVTYAGNNGETALNKDQTIKATTNGPIDTGSKGQKQLDFARLTFPAEDKTYEFRIKEIVPTDKPAGWSYDTGGLNKLNGDTGFKVTVVVTCSEADGACTAVTRYGDSTDQPNPDTGTAGSIPTFVNAYVAVSSLPLTGGDASARDWLIGGGVFAALAAAALALTYEYRRRKALGV</sequence>
<feature type="compositionally biased region" description="Basic and acidic residues" evidence="1">
    <location>
        <begin position="138"/>
        <end position="150"/>
    </location>
</feature>
<feature type="domain" description="SpaA-like prealbumin fold" evidence="4">
    <location>
        <begin position="922"/>
        <end position="971"/>
    </location>
</feature>
<dbReference type="InterPro" id="IPR041033">
    <property type="entry name" value="SpaA_PFL_dom_1"/>
</dbReference>
<feature type="chain" id="PRO_5026652692" description="SpaA-like prealbumin fold domain-containing protein" evidence="3">
    <location>
        <begin position="45"/>
        <end position="1335"/>
    </location>
</feature>
<accession>A0A6N9Z4W0</accession>
<keyword evidence="2" id="KW-0812">Transmembrane</keyword>
<name>A0A6N9Z4W0_9BIFI</name>